<name>A0AA36I4M6_9DINO</name>
<gene>
    <name evidence="1" type="ORF">EVOR1521_LOCUS8786</name>
</gene>
<keyword evidence="2" id="KW-1185">Reference proteome</keyword>
<dbReference type="Gene3D" id="3.30.40.10">
    <property type="entry name" value="Zinc/RING finger domain, C3HC4 (zinc finger)"/>
    <property type="match status" value="1"/>
</dbReference>
<reference evidence="1" key="1">
    <citation type="submission" date="2023-08" db="EMBL/GenBank/DDBJ databases">
        <authorList>
            <person name="Chen Y."/>
            <person name="Shah S."/>
            <person name="Dougan E. K."/>
            <person name="Thang M."/>
            <person name="Chan C."/>
        </authorList>
    </citation>
    <scope>NUCLEOTIDE SEQUENCE</scope>
</reference>
<organism evidence="1 2">
    <name type="scientific">Effrenium voratum</name>
    <dbReference type="NCBI Taxonomy" id="2562239"/>
    <lineage>
        <taxon>Eukaryota</taxon>
        <taxon>Sar</taxon>
        <taxon>Alveolata</taxon>
        <taxon>Dinophyceae</taxon>
        <taxon>Suessiales</taxon>
        <taxon>Symbiodiniaceae</taxon>
        <taxon>Effrenium</taxon>
    </lineage>
</organism>
<dbReference type="Proteomes" id="UP001178507">
    <property type="component" value="Unassembled WGS sequence"/>
</dbReference>
<dbReference type="Gene3D" id="1.10.238.10">
    <property type="entry name" value="EF-hand"/>
    <property type="match status" value="1"/>
</dbReference>
<dbReference type="AlphaFoldDB" id="A0AA36I4M6"/>
<dbReference type="InterPro" id="IPR013083">
    <property type="entry name" value="Znf_RING/FYVE/PHD"/>
</dbReference>
<evidence type="ECO:0000313" key="2">
    <source>
        <dbReference type="Proteomes" id="UP001178507"/>
    </source>
</evidence>
<dbReference type="SUPFAM" id="SSF57850">
    <property type="entry name" value="RING/U-box"/>
    <property type="match status" value="1"/>
</dbReference>
<accession>A0AA36I4M6</accession>
<evidence type="ECO:0008006" key="3">
    <source>
        <dbReference type="Google" id="ProtNLM"/>
    </source>
</evidence>
<evidence type="ECO:0000313" key="1">
    <source>
        <dbReference type="EMBL" id="CAJ1380976.1"/>
    </source>
</evidence>
<dbReference type="InterPro" id="IPR011992">
    <property type="entry name" value="EF-hand-dom_pair"/>
</dbReference>
<protein>
    <recommendedName>
        <fullName evidence="3">RING-type domain-containing protein</fullName>
    </recommendedName>
</protein>
<dbReference type="SUPFAM" id="SSF47473">
    <property type="entry name" value="EF-hand"/>
    <property type="match status" value="1"/>
</dbReference>
<comment type="caution">
    <text evidence="1">The sequence shown here is derived from an EMBL/GenBank/DDBJ whole genome shotgun (WGS) entry which is preliminary data.</text>
</comment>
<sequence>MAASAATSQHQKILAAFRSALPDTNDLTEAQVKILLKALGVELTEERLRSMVTAASNGSGKVTYEQFISWMFGCQEEAKREATPPSKPKPLQTQKSQHIIEATVMTQLAKLVELHPYAEPGGAASRHPAQPFVENCRNALRMGKFEQAQEELRRGRSVIDTVRLFQAVVQIFKPQLQSLRRPFDSSGASGWDAGRADFRFAGEGGRWRIRWEPGRSRARRSFQVAKGFSSERLAERSALVVRWQERGAFFYVSAALGKTVTLQVEAQPDGTLVLSCARENGSAPPRAVAWTEGLSQRASARCCEALVLVCDANSWMPNPSFHFQLAGSFDGGKSARHVCWLHLGKETDTGLPVSWQFAFVPLSFQILSAKQLWSWRVVPRATDGGWTSGNILTSTSGAVPCEVATSNGSELHGRDFRMVEPHGTYVVLICDLSDSGSEVVARVWYQTGADSAKPLLVSDKRPAVREEVLAALQLRGEPGAWDEVLARRCPAWWRRWAQAEREGGCRMPRPKEWTREEVLGGLQKLQAALKGHSAVLASCRRESTVKLCLEDFPYWPPRAMQVVGTAVEQVVAKHGDLHQFWSACCRFLDADLHQALASLQRLLEGEAAKRSDKQLAVRQGGEMVSACGTKLQVGMRVMLRWRPGSVGATHMAYLNGHVGVLNAYAGSRWQLGFETFDGHIDVGAEHLQVVDSKEPPRHREELSCEMCLGHFLEMQVMSLPCPSTHTYCHDCVRKWVLTQLVPRCYKCLDELSVIALPRGVSDPWCGVVMDDAGAAGAYRITKADIEKLDCMCCFQIVCGARCVIIGHPGLLGQRCVVGRVETKSRIQSFAVVYVKNRRYELET</sequence>
<dbReference type="EMBL" id="CAUJNA010000768">
    <property type="protein sequence ID" value="CAJ1380976.1"/>
    <property type="molecule type" value="Genomic_DNA"/>
</dbReference>
<proteinExistence type="predicted"/>